<protein>
    <submittedName>
        <fullName evidence="1">Uncharacterized protein</fullName>
    </submittedName>
</protein>
<reference evidence="1 2" key="1">
    <citation type="submission" date="2019-09" db="EMBL/GenBank/DDBJ databases">
        <authorList>
            <person name="Depoorter E."/>
        </authorList>
    </citation>
    <scope>NUCLEOTIDE SEQUENCE [LARGE SCALE GENOMIC DNA]</scope>
    <source>
        <strain evidence="1">R-18109</strain>
    </source>
</reference>
<evidence type="ECO:0000313" key="2">
    <source>
        <dbReference type="Proteomes" id="UP000494260"/>
    </source>
</evidence>
<sequence>MGAGMKSGFQFVVLVSRVQGVQQEPICSLFITGPTPEYRHALTSALGLYTKRTPDEDILPAEPCVLLALVSLVDTPDTVGLRLVVDVRGRAARGYWMHGPIPGGGWMKTGLSECVPVASDANAMHVVRAVWSARQWVS</sequence>
<evidence type="ECO:0000313" key="1">
    <source>
        <dbReference type="EMBL" id="VWD09271.1"/>
    </source>
</evidence>
<dbReference type="AlphaFoldDB" id="A0A6P2XHT6"/>
<name>A0A6P2XHT6_BURL3</name>
<accession>A0A6P2XHT6</accession>
<gene>
    <name evidence="1" type="ORF">BLA18109_05110</name>
</gene>
<proteinExistence type="predicted"/>
<dbReference type="EMBL" id="CABVQH010000019">
    <property type="protein sequence ID" value="VWD09271.1"/>
    <property type="molecule type" value="Genomic_DNA"/>
</dbReference>
<organism evidence="1 2">
    <name type="scientific">Burkholderia lata (strain ATCC 17760 / DSM 23089 / LMG 22485 / NCIMB 9086 / R18194 / 383)</name>
    <dbReference type="NCBI Taxonomy" id="482957"/>
    <lineage>
        <taxon>Bacteria</taxon>
        <taxon>Pseudomonadati</taxon>
        <taxon>Pseudomonadota</taxon>
        <taxon>Betaproteobacteria</taxon>
        <taxon>Burkholderiales</taxon>
        <taxon>Burkholderiaceae</taxon>
        <taxon>Burkholderia</taxon>
        <taxon>Burkholderia cepacia complex</taxon>
    </lineage>
</organism>
<dbReference type="Proteomes" id="UP000494260">
    <property type="component" value="Unassembled WGS sequence"/>
</dbReference>